<keyword evidence="2" id="KW-1185">Reference proteome</keyword>
<dbReference type="EMBL" id="ML208277">
    <property type="protein sequence ID" value="TFK73317.1"/>
    <property type="molecule type" value="Genomic_DNA"/>
</dbReference>
<organism evidence="1 2">
    <name type="scientific">Pluteus cervinus</name>
    <dbReference type="NCBI Taxonomy" id="181527"/>
    <lineage>
        <taxon>Eukaryota</taxon>
        <taxon>Fungi</taxon>
        <taxon>Dikarya</taxon>
        <taxon>Basidiomycota</taxon>
        <taxon>Agaricomycotina</taxon>
        <taxon>Agaricomycetes</taxon>
        <taxon>Agaricomycetidae</taxon>
        <taxon>Agaricales</taxon>
        <taxon>Pluteineae</taxon>
        <taxon>Pluteaceae</taxon>
        <taxon>Pluteus</taxon>
    </lineage>
</organism>
<evidence type="ECO:0000313" key="2">
    <source>
        <dbReference type="Proteomes" id="UP000308600"/>
    </source>
</evidence>
<proteinExistence type="predicted"/>
<gene>
    <name evidence="1" type="ORF">BDN72DRAFT_217115</name>
</gene>
<reference evidence="1 2" key="1">
    <citation type="journal article" date="2019" name="Nat. Ecol. Evol.">
        <title>Megaphylogeny resolves global patterns of mushroom evolution.</title>
        <authorList>
            <person name="Varga T."/>
            <person name="Krizsan K."/>
            <person name="Foldi C."/>
            <person name="Dima B."/>
            <person name="Sanchez-Garcia M."/>
            <person name="Sanchez-Ramirez S."/>
            <person name="Szollosi G.J."/>
            <person name="Szarkandi J.G."/>
            <person name="Papp V."/>
            <person name="Albert L."/>
            <person name="Andreopoulos W."/>
            <person name="Angelini C."/>
            <person name="Antonin V."/>
            <person name="Barry K.W."/>
            <person name="Bougher N.L."/>
            <person name="Buchanan P."/>
            <person name="Buyck B."/>
            <person name="Bense V."/>
            <person name="Catcheside P."/>
            <person name="Chovatia M."/>
            <person name="Cooper J."/>
            <person name="Damon W."/>
            <person name="Desjardin D."/>
            <person name="Finy P."/>
            <person name="Geml J."/>
            <person name="Haridas S."/>
            <person name="Hughes K."/>
            <person name="Justo A."/>
            <person name="Karasinski D."/>
            <person name="Kautmanova I."/>
            <person name="Kiss B."/>
            <person name="Kocsube S."/>
            <person name="Kotiranta H."/>
            <person name="LaButti K.M."/>
            <person name="Lechner B.E."/>
            <person name="Liimatainen K."/>
            <person name="Lipzen A."/>
            <person name="Lukacs Z."/>
            <person name="Mihaltcheva S."/>
            <person name="Morgado L.N."/>
            <person name="Niskanen T."/>
            <person name="Noordeloos M.E."/>
            <person name="Ohm R.A."/>
            <person name="Ortiz-Santana B."/>
            <person name="Ovrebo C."/>
            <person name="Racz N."/>
            <person name="Riley R."/>
            <person name="Savchenko A."/>
            <person name="Shiryaev A."/>
            <person name="Soop K."/>
            <person name="Spirin V."/>
            <person name="Szebenyi C."/>
            <person name="Tomsovsky M."/>
            <person name="Tulloss R.E."/>
            <person name="Uehling J."/>
            <person name="Grigoriev I.V."/>
            <person name="Vagvolgyi C."/>
            <person name="Papp T."/>
            <person name="Martin F.M."/>
            <person name="Miettinen O."/>
            <person name="Hibbett D.S."/>
            <person name="Nagy L.G."/>
        </authorList>
    </citation>
    <scope>NUCLEOTIDE SEQUENCE [LARGE SCALE GENOMIC DNA]</scope>
    <source>
        <strain evidence="1 2">NL-1719</strain>
    </source>
</reference>
<name>A0ACD3B6K6_9AGAR</name>
<evidence type="ECO:0000313" key="1">
    <source>
        <dbReference type="EMBL" id="TFK73317.1"/>
    </source>
</evidence>
<protein>
    <submittedName>
        <fullName evidence="1">Uncharacterized protein</fullName>
    </submittedName>
</protein>
<sequence>MNSYPYSPYYPSTQNIYNPRGYNNTAYVSPTGQYGWPMPTTPAYPFAPIYPRRSRRRSRRSHSAPHPIPVPPEPYSYHYPSTPYIPQHQTTFPLNMQRTGVYSQQYPPYQYSPLRSPWSALPGGISPLSPTISRPSRPRTAPSGFQSVPQTPFIPPRTPGVHWQALHEQDCPRRWRGYGTLGGVEFDTFPCGHCGLSPYVYHRPH</sequence>
<accession>A0ACD3B6K6</accession>
<dbReference type="Proteomes" id="UP000308600">
    <property type="component" value="Unassembled WGS sequence"/>
</dbReference>